<evidence type="ECO:0000313" key="2">
    <source>
        <dbReference type="Proteomes" id="UP000242715"/>
    </source>
</evidence>
<protein>
    <submittedName>
        <fullName evidence="1">Uncharacterized protein</fullName>
    </submittedName>
</protein>
<proteinExistence type="predicted"/>
<dbReference type="AlphaFoldDB" id="A0A2Z6MXB5"/>
<dbReference type="EMBL" id="DF973371">
    <property type="protein sequence ID" value="GAU28365.1"/>
    <property type="molecule type" value="Genomic_DNA"/>
</dbReference>
<evidence type="ECO:0000313" key="1">
    <source>
        <dbReference type="EMBL" id="GAU28365.1"/>
    </source>
</evidence>
<organism evidence="1 2">
    <name type="scientific">Trifolium subterraneum</name>
    <name type="common">Subterranean clover</name>
    <dbReference type="NCBI Taxonomy" id="3900"/>
    <lineage>
        <taxon>Eukaryota</taxon>
        <taxon>Viridiplantae</taxon>
        <taxon>Streptophyta</taxon>
        <taxon>Embryophyta</taxon>
        <taxon>Tracheophyta</taxon>
        <taxon>Spermatophyta</taxon>
        <taxon>Magnoliopsida</taxon>
        <taxon>eudicotyledons</taxon>
        <taxon>Gunneridae</taxon>
        <taxon>Pentapetalae</taxon>
        <taxon>rosids</taxon>
        <taxon>fabids</taxon>
        <taxon>Fabales</taxon>
        <taxon>Fabaceae</taxon>
        <taxon>Papilionoideae</taxon>
        <taxon>50 kb inversion clade</taxon>
        <taxon>NPAAA clade</taxon>
        <taxon>Hologalegina</taxon>
        <taxon>IRL clade</taxon>
        <taxon>Trifolieae</taxon>
        <taxon>Trifolium</taxon>
    </lineage>
</organism>
<dbReference type="Proteomes" id="UP000242715">
    <property type="component" value="Unassembled WGS sequence"/>
</dbReference>
<gene>
    <name evidence="1" type="ORF">TSUD_256930</name>
</gene>
<name>A0A2Z6MXB5_TRISU</name>
<accession>A0A2Z6MXB5</accession>
<sequence length="68" mass="7621">MALKTGRRRKKAIMVEEGSSFMLYVDLDSLFLSSTFFSGSSESDPIMPIYVIECHLASARIEVNTETL</sequence>
<keyword evidence="2" id="KW-1185">Reference proteome</keyword>
<reference evidence="2" key="1">
    <citation type="journal article" date="2017" name="Front. Plant Sci.">
        <title>Climate Clever Clovers: New Paradigm to Reduce the Environmental Footprint of Ruminants by Breeding Low Methanogenic Forages Utilizing Haplotype Variation.</title>
        <authorList>
            <person name="Kaur P."/>
            <person name="Appels R."/>
            <person name="Bayer P.E."/>
            <person name="Keeble-Gagnere G."/>
            <person name="Wang J."/>
            <person name="Hirakawa H."/>
            <person name="Shirasawa K."/>
            <person name="Vercoe P."/>
            <person name="Stefanova K."/>
            <person name="Durmic Z."/>
            <person name="Nichols P."/>
            <person name="Revell C."/>
            <person name="Isobe S.N."/>
            <person name="Edwards D."/>
            <person name="Erskine W."/>
        </authorList>
    </citation>
    <scope>NUCLEOTIDE SEQUENCE [LARGE SCALE GENOMIC DNA]</scope>
    <source>
        <strain evidence="2">cv. Daliak</strain>
    </source>
</reference>